<reference evidence="2" key="1">
    <citation type="journal article" date="2020" name="Viruses">
        <title>A Novel Anphevirus in Aedes albopictus Mosquitoes Is Distributed Worldwide and Interacts with the Host RNA Interference Pathway.</title>
        <authorList>
            <person name="Manni M."/>
            <person name="Zdobnov E.M."/>
        </authorList>
    </citation>
    <scope>NUCLEOTIDE SEQUENCE</scope>
    <source>
        <strain evidence="2">USA</strain>
    </source>
</reference>
<dbReference type="Proteomes" id="UP001237829">
    <property type="component" value="Segment"/>
</dbReference>
<protein>
    <submittedName>
        <fullName evidence="2">Transmembrane protein</fullName>
    </submittedName>
</protein>
<keyword evidence="3" id="KW-1185">Reference proteome</keyword>
<keyword evidence="1" id="KW-1133">Transmembrane helix</keyword>
<accession>A0A7S6UDM5</accession>
<dbReference type="EMBL" id="MW147277">
    <property type="protein sequence ID" value="QOW17623.1"/>
    <property type="molecule type" value="Viral_cRNA"/>
</dbReference>
<keyword evidence="1" id="KW-0472">Membrane</keyword>
<evidence type="ECO:0000256" key="1">
    <source>
        <dbReference type="SAM" id="Phobius"/>
    </source>
</evidence>
<name>A0A7S6UDM5_9MONO</name>
<feature type="transmembrane region" description="Helical" evidence="1">
    <location>
        <begin position="53"/>
        <end position="77"/>
    </location>
</feature>
<sequence>MASMWFVCAVFIASLCLGCLYIMDALSTAGIHIHYTLGSALYFLLPNISTLSVSAWVLYKALIFILIILMSVLLYIISKMSKEMERTLRWAEGVFQKAKPALAMVATAKAKLKPSSSSPNMLP</sequence>
<proteinExistence type="predicted"/>
<evidence type="ECO:0000313" key="3">
    <source>
        <dbReference type="Proteomes" id="UP001237829"/>
    </source>
</evidence>
<keyword evidence="1 2" id="KW-0812">Transmembrane</keyword>
<organism evidence="2 3">
    <name type="scientific">Aedes albopictus anphevirus</name>
    <dbReference type="NCBI Taxonomy" id="2783999"/>
    <lineage>
        <taxon>Viruses</taxon>
        <taxon>Riboviria</taxon>
        <taxon>Orthornavirae</taxon>
        <taxon>Negarnaviricota</taxon>
        <taxon>Haploviricotina</taxon>
        <taxon>Monjiviricetes</taxon>
        <taxon>Mononegavirales</taxon>
        <taxon>Xinmoviridae</taxon>
        <taxon>Culivirus</taxon>
        <taxon>Culivirus dunyae</taxon>
    </lineage>
</organism>
<evidence type="ECO:0000313" key="2">
    <source>
        <dbReference type="EMBL" id="QOW17623.1"/>
    </source>
</evidence>